<reference evidence="2 3" key="1">
    <citation type="submission" date="2015-12" db="EMBL/GenBank/DDBJ databases">
        <title>Genome sequence of Thalassospira xiamenensis MCCC 1A03005.</title>
        <authorList>
            <person name="Lu L."/>
            <person name="Lai Q."/>
            <person name="Shao Z."/>
            <person name="Qian P."/>
        </authorList>
    </citation>
    <scope>NUCLEOTIDE SEQUENCE [LARGE SCALE GENOMIC DNA]</scope>
    <source>
        <strain evidence="2 3">MCCC 1A03005</strain>
    </source>
</reference>
<gene>
    <name evidence="2" type="ORF">AUP40_04260</name>
</gene>
<keyword evidence="1" id="KW-0472">Membrane</keyword>
<evidence type="ECO:0000256" key="1">
    <source>
        <dbReference type="SAM" id="Phobius"/>
    </source>
</evidence>
<name>A0ABR5XWM9_9PROT</name>
<protein>
    <recommendedName>
        <fullName evidence="4">Major facilitator superfamily (MFS) profile domain-containing protein</fullName>
    </recommendedName>
</protein>
<feature type="transmembrane region" description="Helical" evidence="1">
    <location>
        <begin position="12"/>
        <end position="33"/>
    </location>
</feature>
<keyword evidence="1" id="KW-1133">Transmembrane helix</keyword>
<organism evidence="2 3">
    <name type="scientific">Thalassospira xiamenensis</name>
    <dbReference type="NCBI Taxonomy" id="220697"/>
    <lineage>
        <taxon>Bacteria</taxon>
        <taxon>Pseudomonadati</taxon>
        <taxon>Pseudomonadota</taxon>
        <taxon>Alphaproteobacteria</taxon>
        <taxon>Rhodospirillales</taxon>
        <taxon>Thalassospiraceae</taxon>
        <taxon>Thalassospira</taxon>
    </lineage>
</organism>
<accession>A0ABR5XWM9</accession>
<proteinExistence type="predicted"/>
<comment type="caution">
    <text evidence="2">The sequence shown here is derived from an EMBL/GenBank/DDBJ whole genome shotgun (WGS) entry which is preliminary data.</text>
</comment>
<evidence type="ECO:0000313" key="2">
    <source>
        <dbReference type="EMBL" id="KZC97156.1"/>
    </source>
</evidence>
<dbReference type="RefSeq" id="WP_063093030.1">
    <property type="nucleotide sequence ID" value="NZ_JAINWB010000003.1"/>
</dbReference>
<evidence type="ECO:0008006" key="4">
    <source>
        <dbReference type="Google" id="ProtNLM"/>
    </source>
</evidence>
<dbReference type="Proteomes" id="UP000076167">
    <property type="component" value="Unassembled WGS sequence"/>
</dbReference>
<sequence length="65" mass="6542">MKLLRDLMRDPVIWVFAVAGAVIGGVGAFFLIGGVWLTIAGVAGGAVTGVIVFVILLMIALASGG</sequence>
<feature type="transmembrane region" description="Helical" evidence="1">
    <location>
        <begin position="39"/>
        <end position="62"/>
    </location>
</feature>
<evidence type="ECO:0000313" key="3">
    <source>
        <dbReference type="Proteomes" id="UP000076167"/>
    </source>
</evidence>
<dbReference type="EMBL" id="LPXL01000056">
    <property type="protein sequence ID" value="KZC97156.1"/>
    <property type="molecule type" value="Genomic_DNA"/>
</dbReference>
<keyword evidence="1" id="KW-0812">Transmembrane</keyword>
<keyword evidence="3" id="KW-1185">Reference proteome</keyword>